<feature type="region of interest" description="Disordered" evidence="2">
    <location>
        <begin position="46"/>
        <end position="70"/>
    </location>
</feature>
<dbReference type="AlphaFoldDB" id="A0A6J6SLV7"/>
<dbReference type="Pfam" id="PF05103">
    <property type="entry name" value="DivIVA"/>
    <property type="match status" value="1"/>
</dbReference>
<feature type="compositionally biased region" description="Low complexity" evidence="2">
    <location>
        <begin position="195"/>
        <end position="212"/>
    </location>
</feature>
<feature type="region of interest" description="Disordered" evidence="2">
    <location>
        <begin position="186"/>
        <end position="286"/>
    </location>
</feature>
<dbReference type="InterPro" id="IPR007793">
    <property type="entry name" value="DivIVA_fam"/>
</dbReference>
<gene>
    <name evidence="3" type="ORF">UFOPK2683_01588</name>
</gene>
<dbReference type="PANTHER" id="PTHR35794">
    <property type="entry name" value="CELL DIVISION PROTEIN DIVIVA"/>
    <property type="match status" value="1"/>
</dbReference>
<dbReference type="Gene3D" id="6.10.250.660">
    <property type="match status" value="1"/>
</dbReference>
<dbReference type="PANTHER" id="PTHR35794:SF2">
    <property type="entry name" value="CELL DIVISION PROTEIN DIVIVA"/>
    <property type="match status" value="1"/>
</dbReference>
<sequence length="286" mass="31002">MDISAEELRTIEIKEEKRHGYNRDDVDELLERGAATIERLIAENQQLRSRLSQGSTSPAKPAPAAPAAPNVERNFDTSAIQRTLVLAQQVADEAVADARAQAQKIVGDAQSQAQQLVAGAESRAAEIAENERQKLEDEINTLQSARATLGVDVDALEAFEREYRDRLRNALEAELDSFSRMLAGGAQRPSVHPISLPSPSSAQGSWSQAGAQMKEESGSPANWDPSPAGGWANDESAPAPGDESLDDDAFFASLRDAVREEAPLGQEAVSSNEDTGEQRKLFKRRK</sequence>
<keyword evidence="1" id="KW-0175">Coiled coil</keyword>
<evidence type="ECO:0000256" key="1">
    <source>
        <dbReference type="SAM" id="Coils"/>
    </source>
</evidence>
<organism evidence="3">
    <name type="scientific">freshwater metagenome</name>
    <dbReference type="NCBI Taxonomy" id="449393"/>
    <lineage>
        <taxon>unclassified sequences</taxon>
        <taxon>metagenomes</taxon>
        <taxon>ecological metagenomes</taxon>
    </lineage>
</organism>
<evidence type="ECO:0000313" key="3">
    <source>
        <dbReference type="EMBL" id="CAB4735966.1"/>
    </source>
</evidence>
<accession>A0A6J6SLV7</accession>
<feature type="compositionally biased region" description="Polar residues" evidence="2">
    <location>
        <begin position="46"/>
        <end position="57"/>
    </location>
</feature>
<dbReference type="EMBL" id="CAEZYK010000135">
    <property type="protein sequence ID" value="CAB4735966.1"/>
    <property type="molecule type" value="Genomic_DNA"/>
</dbReference>
<reference evidence="3" key="1">
    <citation type="submission" date="2020-05" db="EMBL/GenBank/DDBJ databases">
        <authorList>
            <person name="Chiriac C."/>
            <person name="Salcher M."/>
            <person name="Ghai R."/>
            <person name="Kavagutti S V."/>
        </authorList>
    </citation>
    <scope>NUCLEOTIDE SEQUENCE</scope>
</reference>
<evidence type="ECO:0000256" key="2">
    <source>
        <dbReference type="SAM" id="MobiDB-lite"/>
    </source>
</evidence>
<feature type="coiled-coil region" evidence="1">
    <location>
        <begin position="118"/>
        <end position="148"/>
    </location>
</feature>
<name>A0A6J6SLV7_9ZZZZ</name>
<proteinExistence type="predicted"/>
<protein>
    <submittedName>
        <fullName evidence="3">Unannotated protein</fullName>
    </submittedName>
</protein>